<evidence type="ECO:0000256" key="2">
    <source>
        <dbReference type="RuleBase" id="RU003616"/>
    </source>
</evidence>
<evidence type="ECO:0000313" key="4">
    <source>
        <dbReference type="EMBL" id="MBB5347334.1"/>
    </source>
</evidence>
<keyword evidence="5" id="KW-1185">Reference proteome</keyword>
<dbReference type="Gene3D" id="2.60.40.790">
    <property type="match status" value="1"/>
</dbReference>
<evidence type="ECO:0000259" key="3">
    <source>
        <dbReference type="PROSITE" id="PS01031"/>
    </source>
</evidence>
<dbReference type="PROSITE" id="PS01031">
    <property type="entry name" value="SHSP"/>
    <property type="match status" value="1"/>
</dbReference>
<sequence>MTQENPIAQTEKTAVEKPAKLTVLIPSVDIYENNDEYLVYADLPGVKKEDVSIDLDNGQLTLIGNRYVEAVKGQLMAEFSSAQYRRVFSVPQGIDLARVDAELTDGVLKLHLPKSEAVKPRKIEIREG</sequence>
<dbReference type="SUPFAM" id="SSF49764">
    <property type="entry name" value="HSP20-like chaperones"/>
    <property type="match status" value="1"/>
</dbReference>
<dbReference type="AlphaFoldDB" id="A0A840UVA2"/>
<feature type="domain" description="SHSP" evidence="3">
    <location>
        <begin position="19"/>
        <end position="128"/>
    </location>
</feature>
<dbReference type="InterPro" id="IPR031107">
    <property type="entry name" value="Small_HSP"/>
</dbReference>
<evidence type="ECO:0000256" key="1">
    <source>
        <dbReference type="PROSITE-ProRule" id="PRU00285"/>
    </source>
</evidence>
<comment type="caution">
    <text evidence="4">The sequence shown here is derived from an EMBL/GenBank/DDBJ whole genome shotgun (WGS) entry which is preliminary data.</text>
</comment>
<name>A0A840UVA2_9BACT</name>
<gene>
    <name evidence="4" type="ORF">HNQ81_001047</name>
</gene>
<dbReference type="CDD" id="cd06464">
    <property type="entry name" value="ACD_sHsps-like"/>
    <property type="match status" value="1"/>
</dbReference>
<dbReference type="Pfam" id="PF00011">
    <property type="entry name" value="HSP20"/>
    <property type="match status" value="1"/>
</dbReference>
<dbReference type="PANTHER" id="PTHR11527">
    <property type="entry name" value="HEAT-SHOCK PROTEIN 20 FAMILY MEMBER"/>
    <property type="match status" value="1"/>
</dbReference>
<dbReference type="EMBL" id="JACHEO010000003">
    <property type="protein sequence ID" value="MBB5347334.1"/>
    <property type="molecule type" value="Genomic_DNA"/>
</dbReference>
<protein>
    <submittedName>
        <fullName evidence="4">HSP20 family molecular chaperone IbpA</fullName>
    </submittedName>
</protein>
<comment type="similarity">
    <text evidence="1 2">Belongs to the small heat shock protein (HSP20) family.</text>
</comment>
<dbReference type="InterPro" id="IPR002068">
    <property type="entry name" value="A-crystallin/Hsp20_dom"/>
</dbReference>
<reference evidence="4 5" key="1">
    <citation type="submission" date="2020-08" db="EMBL/GenBank/DDBJ databases">
        <title>Genomic Encyclopedia of Type Strains, Phase IV (KMG-IV): sequencing the most valuable type-strain genomes for metagenomic binning, comparative biology and taxonomic classification.</title>
        <authorList>
            <person name="Goeker M."/>
        </authorList>
    </citation>
    <scope>NUCLEOTIDE SEQUENCE [LARGE SCALE GENOMIC DNA]</scope>
    <source>
        <strain evidence="4 5">DSM 28570</strain>
    </source>
</reference>
<evidence type="ECO:0000313" key="5">
    <source>
        <dbReference type="Proteomes" id="UP000539642"/>
    </source>
</evidence>
<dbReference type="Proteomes" id="UP000539642">
    <property type="component" value="Unassembled WGS sequence"/>
</dbReference>
<dbReference type="InterPro" id="IPR008978">
    <property type="entry name" value="HSP20-like_chaperone"/>
</dbReference>
<accession>A0A840UVA2</accession>
<dbReference type="RefSeq" id="WP_183348988.1">
    <property type="nucleotide sequence ID" value="NZ_JACHEO010000003.1"/>
</dbReference>
<organism evidence="4 5">
    <name type="scientific">Desulfoprunum benzoelyticum</name>
    <dbReference type="NCBI Taxonomy" id="1506996"/>
    <lineage>
        <taxon>Bacteria</taxon>
        <taxon>Pseudomonadati</taxon>
        <taxon>Thermodesulfobacteriota</taxon>
        <taxon>Desulfobulbia</taxon>
        <taxon>Desulfobulbales</taxon>
        <taxon>Desulfobulbaceae</taxon>
        <taxon>Desulfoprunum</taxon>
    </lineage>
</organism>
<proteinExistence type="inferred from homology"/>